<organism evidence="1 2">
    <name type="scientific">Avena sativa</name>
    <name type="common">Oat</name>
    <dbReference type="NCBI Taxonomy" id="4498"/>
    <lineage>
        <taxon>Eukaryota</taxon>
        <taxon>Viridiplantae</taxon>
        <taxon>Streptophyta</taxon>
        <taxon>Embryophyta</taxon>
        <taxon>Tracheophyta</taxon>
        <taxon>Spermatophyta</taxon>
        <taxon>Magnoliopsida</taxon>
        <taxon>Liliopsida</taxon>
        <taxon>Poales</taxon>
        <taxon>Poaceae</taxon>
        <taxon>BOP clade</taxon>
        <taxon>Pooideae</taxon>
        <taxon>Poodae</taxon>
        <taxon>Poeae</taxon>
        <taxon>Poeae Chloroplast Group 1 (Aveneae type)</taxon>
        <taxon>Aveninae</taxon>
        <taxon>Avena</taxon>
    </lineage>
</organism>
<reference evidence="1" key="2">
    <citation type="submission" date="2025-09" db="UniProtKB">
        <authorList>
            <consortium name="EnsemblPlants"/>
        </authorList>
    </citation>
    <scope>IDENTIFICATION</scope>
</reference>
<evidence type="ECO:0000313" key="2">
    <source>
        <dbReference type="Proteomes" id="UP001732700"/>
    </source>
</evidence>
<sequence length="667" mass="75815">METDILEDILDGRKKPTNLPFALLKNITEHFSEEREIGHGGFATVYKGDLPNGNVAVKRIKSRHSIDEKKFHREVNSLLTVNHQNVVRFLGFCASTEQTAIKVEGSNEYMYAEIRERLFCFEYISNGNLQKYITDELRGLDWNTRYRIIMGICEGLHHLHVEKHIYHMDLKPANILIDNHMVPKITDFGLSRLDEKSHTMSKDRHGTRGYCAPEYLLSGKMSFKSDMYSLGVLIIELVTGEKGIPDNKKNNVLRRWRHRWKKSGEETTLGYQQVTKCIELGQLCQISDPCKRPFIWDIIHDIKMEGTNGSINNAIESTVDQISPYSEDDMLGVEPLELHFPFKLKKQMSCSLRLTNETDSHIAFNIQKMRPLPYCIQPEKGIVLSRSECSVDITLQPQDKTPGDMQRAEEFIVWSTKVNADFAVENITKDMFIKETGGVVDAVNLGVVFEEQLQSDLLDVLSSVHQEAPLPSSSSETETGSFKTDTIKHRSVLDHDRVPSMCNTVADGIHKLYAGDISNVPMVELYRSSFNLVLHNGTQELHSVVKDAMVLEVEVLGRSLDGIQDGTMFLHELLGRWYLHSTAVAHIRDLLSYIYGSFFPVRHKMAVHNLGVRLWRDNVVLLDKVRPRLIEGVTAAATDELLAGVAEKLREMLREMLSWCGLSSSLN</sequence>
<dbReference type="EnsemblPlants" id="AVESA.00010b.r2.7DG1344020.3">
    <property type="protein sequence ID" value="AVESA.00010b.r2.7DG1344020.3.CDS"/>
    <property type="gene ID" value="AVESA.00010b.r2.7DG1344020"/>
</dbReference>
<protein>
    <submittedName>
        <fullName evidence="1">Uncharacterized protein</fullName>
    </submittedName>
</protein>
<dbReference type="Proteomes" id="UP001732700">
    <property type="component" value="Chromosome 7D"/>
</dbReference>
<keyword evidence="2" id="KW-1185">Reference proteome</keyword>
<evidence type="ECO:0000313" key="1">
    <source>
        <dbReference type="EnsemblPlants" id="AVESA.00010b.r2.7DG1344020.3.CDS"/>
    </source>
</evidence>
<reference evidence="1" key="1">
    <citation type="submission" date="2021-05" db="EMBL/GenBank/DDBJ databases">
        <authorList>
            <person name="Scholz U."/>
            <person name="Mascher M."/>
            <person name="Fiebig A."/>
        </authorList>
    </citation>
    <scope>NUCLEOTIDE SEQUENCE [LARGE SCALE GENOMIC DNA]</scope>
</reference>
<proteinExistence type="predicted"/>
<name>A0ACD6ABL2_AVESA</name>
<accession>A0ACD6ABL2</accession>